<protein>
    <recommendedName>
        <fullName evidence="7">Glutaredoxin</fullName>
    </recommendedName>
</protein>
<sequence>MTEKATLEKIHSQVTENPVVIYMKGSPQFPMCGFSSRAAQALADTGLPFSFVNVMDDSLIFEHLPKYADWPTFPQIYIGGELIGGCDIVLELAERNSLKQMMNDAIENQA</sequence>
<comment type="similarity">
    <text evidence="1 7">Belongs to the glutaredoxin family. Monothiol subfamily.</text>
</comment>
<dbReference type="GO" id="GO:0046872">
    <property type="term" value="F:metal ion binding"/>
    <property type="evidence" value="ECO:0007669"/>
    <property type="project" value="UniProtKB-KW"/>
</dbReference>
<dbReference type="CDD" id="cd03028">
    <property type="entry name" value="GRX_PICOT_like"/>
    <property type="match status" value="1"/>
</dbReference>
<evidence type="ECO:0000256" key="8">
    <source>
        <dbReference type="PIRSR" id="PIRSR005894-2"/>
    </source>
</evidence>
<evidence type="ECO:0000313" key="10">
    <source>
        <dbReference type="EMBL" id="HIW07257.1"/>
    </source>
</evidence>
<evidence type="ECO:0000256" key="7">
    <source>
        <dbReference type="PIRNR" id="PIRNR005894"/>
    </source>
</evidence>
<dbReference type="PANTHER" id="PTHR10293">
    <property type="entry name" value="GLUTAREDOXIN FAMILY MEMBER"/>
    <property type="match status" value="1"/>
</dbReference>
<dbReference type="Pfam" id="PF00462">
    <property type="entry name" value="Glutaredoxin"/>
    <property type="match status" value="1"/>
</dbReference>
<gene>
    <name evidence="10" type="primary">grxD</name>
    <name evidence="10" type="ORF">H9889_08055</name>
</gene>
<keyword evidence="2 8" id="KW-0001">2Fe-2S</keyword>
<dbReference type="PANTHER" id="PTHR10293:SF72">
    <property type="entry name" value="MONOTHIOL GLUTAREDOXIN-S14, CHLOROPLASTIC"/>
    <property type="match status" value="1"/>
</dbReference>
<evidence type="ECO:0000256" key="4">
    <source>
        <dbReference type="ARBA" id="ARBA00023004"/>
    </source>
</evidence>
<dbReference type="NCBIfam" id="TIGR00365">
    <property type="entry name" value="Grx4 family monothiol glutaredoxin"/>
    <property type="match status" value="1"/>
</dbReference>
<keyword evidence="4 8" id="KW-0408">Iron</keyword>
<keyword evidence="6" id="KW-0676">Redox-active center</keyword>
<feature type="binding site" evidence="8">
    <location>
        <position position="32"/>
    </location>
    <ligand>
        <name>[2Fe-2S] cluster</name>
        <dbReference type="ChEBI" id="CHEBI:190135"/>
        <note>ligand shared between dimeric partners</note>
    </ligand>
</feature>
<proteinExistence type="inferred from homology"/>
<dbReference type="AlphaFoldDB" id="A0A9D1Q7W4"/>
<dbReference type="Proteomes" id="UP000823934">
    <property type="component" value="Unassembled WGS sequence"/>
</dbReference>
<dbReference type="InterPro" id="IPR033658">
    <property type="entry name" value="GRX_PICOT-like"/>
</dbReference>
<dbReference type="Gene3D" id="3.40.30.10">
    <property type="entry name" value="Glutaredoxin"/>
    <property type="match status" value="1"/>
</dbReference>
<accession>A0A9D1Q7W4</accession>
<evidence type="ECO:0000256" key="2">
    <source>
        <dbReference type="ARBA" id="ARBA00022714"/>
    </source>
</evidence>
<evidence type="ECO:0000256" key="5">
    <source>
        <dbReference type="ARBA" id="ARBA00023014"/>
    </source>
</evidence>
<dbReference type="InterPro" id="IPR002109">
    <property type="entry name" value="Glutaredoxin"/>
</dbReference>
<keyword evidence="3 8" id="KW-0479">Metal-binding</keyword>
<dbReference type="GO" id="GO:0051537">
    <property type="term" value="F:2 iron, 2 sulfur cluster binding"/>
    <property type="evidence" value="ECO:0007669"/>
    <property type="project" value="UniProtKB-KW"/>
</dbReference>
<dbReference type="InterPro" id="IPR036249">
    <property type="entry name" value="Thioredoxin-like_sf"/>
</dbReference>
<reference evidence="10" key="2">
    <citation type="submission" date="2021-04" db="EMBL/GenBank/DDBJ databases">
        <authorList>
            <person name="Gilroy R."/>
        </authorList>
    </citation>
    <scope>NUCLEOTIDE SEQUENCE</scope>
    <source>
        <strain evidence="10">CHK160-9182</strain>
    </source>
</reference>
<dbReference type="GO" id="GO:0015036">
    <property type="term" value="F:disulfide oxidoreductase activity"/>
    <property type="evidence" value="ECO:0007669"/>
    <property type="project" value="InterPro"/>
</dbReference>
<dbReference type="InterPro" id="IPR014434">
    <property type="entry name" value="Monothiol_GRX"/>
</dbReference>
<dbReference type="InterPro" id="IPR004480">
    <property type="entry name" value="Monothiol_GRX-rel"/>
</dbReference>
<dbReference type="PROSITE" id="PS51354">
    <property type="entry name" value="GLUTAREDOXIN_2"/>
    <property type="match status" value="1"/>
</dbReference>
<evidence type="ECO:0000256" key="3">
    <source>
        <dbReference type="ARBA" id="ARBA00022723"/>
    </source>
</evidence>
<feature type="domain" description="Glutaredoxin" evidence="9">
    <location>
        <begin position="19"/>
        <end position="83"/>
    </location>
</feature>
<dbReference type="PIRSF" id="PIRSF005894">
    <property type="entry name" value="Monothiol_GRX"/>
    <property type="match status" value="1"/>
</dbReference>
<evidence type="ECO:0000259" key="9">
    <source>
        <dbReference type="Pfam" id="PF00462"/>
    </source>
</evidence>
<comment type="caution">
    <text evidence="10">The sequence shown here is derived from an EMBL/GenBank/DDBJ whole genome shotgun (WGS) entry which is preliminary data.</text>
</comment>
<evidence type="ECO:0000256" key="1">
    <source>
        <dbReference type="ARBA" id="ARBA00009630"/>
    </source>
</evidence>
<name>A0A9D1Q7W4_9GAMM</name>
<reference evidence="10" key="1">
    <citation type="journal article" date="2021" name="PeerJ">
        <title>Extensive microbial diversity within the chicken gut microbiome revealed by metagenomics and culture.</title>
        <authorList>
            <person name="Gilroy R."/>
            <person name="Ravi A."/>
            <person name="Getino M."/>
            <person name="Pursley I."/>
            <person name="Horton D.L."/>
            <person name="Alikhan N.F."/>
            <person name="Baker D."/>
            <person name="Gharbi K."/>
            <person name="Hall N."/>
            <person name="Watson M."/>
            <person name="Adriaenssens E.M."/>
            <person name="Foster-Nyarko E."/>
            <person name="Jarju S."/>
            <person name="Secka A."/>
            <person name="Antonio M."/>
            <person name="Oren A."/>
            <person name="Chaudhuri R.R."/>
            <person name="La Ragione R."/>
            <person name="Hildebrand F."/>
            <person name="Pallen M.J."/>
        </authorList>
    </citation>
    <scope>NUCLEOTIDE SEQUENCE</scope>
    <source>
        <strain evidence="10">CHK160-9182</strain>
    </source>
</reference>
<dbReference type="SUPFAM" id="SSF52833">
    <property type="entry name" value="Thioredoxin-like"/>
    <property type="match status" value="1"/>
</dbReference>
<keyword evidence="5 8" id="KW-0411">Iron-sulfur</keyword>
<dbReference type="EMBL" id="DXHP01000177">
    <property type="protein sequence ID" value="HIW07257.1"/>
    <property type="molecule type" value="Genomic_DNA"/>
</dbReference>
<evidence type="ECO:0000256" key="6">
    <source>
        <dbReference type="ARBA" id="ARBA00023284"/>
    </source>
</evidence>
<evidence type="ECO:0000313" key="11">
    <source>
        <dbReference type="Proteomes" id="UP000823934"/>
    </source>
</evidence>
<organism evidence="10 11">
    <name type="scientific">Candidatus Ignatzschineria merdigallinarum</name>
    <dbReference type="NCBI Taxonomy" id="2838621"/>
    <lineage>
        <taxon>Bacteria</taxon>
        <taxon>Pseudomonadati</taxon>
        <taxon>Pseudomonadota</taxon>
        <taxon>Gammaproteobacteria</taxon>
        <taxon>Cardiobacteriales</taxon>
        <taxon>Ignatzschineriaceae</taxon>
        <taxon>Ignatzschineria</taxon>
    </lineage>
</organism>